<evidence type="ECO:0000313" key="1">
    <source>
        <dbReference type="EMBL" id="MDJ1505257.1"/>
    </source>
</evidence>
<organism evidence="1 2">
    <name type="scientific">Xanthocytophaga agilis</name>
    <dbReference type="NCBI Taxonomy" id="3048010"/>
    <lineage>
        <taxon>Bacteria</taxon>
        <taxon>Pseudomonadati</taxon>
        <taxon>Bacteroidota</taxon>
        <taxon>Cytophagia</taxon>
        <taxon>Cytophagales</taxon>
        <taxon>Rhodocytophagaceae</taxon>
        <taxon>Xanthocytophaga</taxon>
    </lineage>
</organism>
<dbReference type="RefSeq" id="WP_314517158.1">
    <property type="nucleotide sequence ID" value="NZ_JASJOU010000015.1"/>
</dbReference>
<accession>A0AAE3RBK8</accession>
<keyword evidence="2" id="KW-1185">Reference proteome</keyword>
<reference evidence="1" key="1">
    <citation type="submission" date="2023-05" db="EMBL/GenBank/DDBJ databases">
        <authorList>
            <person name="Zhang X."/>
        </authorList>
    </citation>
    <scope>NUCLEOTIDE SEQUENCE</scope>
    <source>
        <strain evidence="1">BD1B2-1</strain>
    </source>
</reference>
<dbReference type="SUPFAM" id="SSF52540">
    <property type="entry name" value="P-loop containing nucleoside triphosphate hydrolases"/>
    <property type="match status" value="1"/>
</dbReference>
<comment type="caution">
    <text evidence="1">The sequence shown here is derived from an EMBL/GenBank/DDBJ whole genome shotgun (WGS) entry which is preliminary data.</text>
</comment>
<dbReference type="AlphaFoldDB" id="A0AAE3RBK8"/>
<evidence type="ECO:0000313" key="2">
    <source>
        <dbReference type="Proteomes" id="UP001232063"/>
    </source>
</evidence>
<dbReference type="InterPro" id="IPR027417">
    <property type="entry name" value="P-loop_NTPase"/>
</dbReference>
<evidence type="ECO:0008006" key="3">
    <source>
        <dbReference type="Google" id="ProtNLM"/>
    </source>
</evidence>
<name>A0AAE3RBK8_9BACT</name>
<protein>
    <recommendedName>
        <fullName evidence="3">CobQ/CobB/MinD/ParA nucleotide binding domain-containing protein</fullName>
    </recommendedName>
</protein>
<dbReference type="Proteomes" id="UP001232063">
    <property type="component" value="Unassembled WGS sequence"/>
</dbReference>
<dbReference type="EMBL" id="JASJOU010000015">
    <property type="protein sequence ID" value="MDJ1505257.1"/>
    <property type="molecule type" value="Genomic_DNA"/>
</dbReference>
<proteinExistence type="predicted"/>
<gene>
    <name evidence="1" type="ORF">QNI22_31670</name>
</gene>
<sequence>MKKLILITQSKGGSGKSILTYLLAEKYPQAAIFDMDDATRTTSIQLAYRSPVLATFLNSNKVIDRGLFNSFLEALTYAENELFIADLGASVSEQLPYYFSEVAEYLPSVLEELGIEIEIFAIVGGANIFTPTMSYLEELCESIRKKFPIRVYQNEYYEFSQAQNTTLDTFIRLHKLKSQSFTISRDKNESTQNRIREVLKSGQGLANASAFSRMYFISALKTIQL</sequence>